<dbReference type="AlphaFoldDB" id="A0A5B9QBE9"/>
<dbReference type="Gene3D" id="3.90.1580.10">
    <property type="entry name" value="paralog of FGE (formylglycine-generating enzyme)"/>
    <property type="match status" value="1"/>
</dbReference>
<dbReference type="RefSeq" id="WP_148073475.1">
    <property type="nucleotide sequence ID" value="NZ_CP042913.1"/>
</dbReference>
<dbReference type="SUPFAM" id="SSF56436">
    <property type="entry name" value="C-type lectin-like"/>
    <property type="match status" value="1"/>
</dbReference>
<evidence type="ECO:0000313" key="4">
    <source>
        <dbReference type="Proteomes" id="UP000323917"/>
    </source>
</evidence>
<dbReference type="PANTHER" id="PTHR23150">
    <property type="entry name" value="SULFATASE MODIFYING FACTOR 1, 2"/>
    <property type="match status" value="1"/>
</dbReference>
<dbReference type="OrthoDB" id="581243at2"/>
<dbReference type="EMBL" id="CP042913">
    <property type="protein sequence ID" value="QEG34895.1"/>
    <property type="molecule type" value="Genomic_DNA"/>
</dbReference>
<name>A0A5B9QBE9_9BACT</name>
<evidence type="ECO:0000256" key="1">
    <source>
        <dbReference type="SAM" id="SignalP"/>
    </source>
</evidence>
<dbReference type="KEGG" id="bgok:Pr1d_21830"/>
<feature type="chain" id="PRO_5022849447" evidence="1">
    <location>
        <begin position="27"/>
        <end position="321"/>
    </location>
</feature>
<feature type="signal peptide" evidence="1">
    <location>
        <begin position="1"/>
        <end position="26"/>
    </location>
</feature>
<dbReference type="Pfam" id="PF03781">
    <property type="entry name" value="FGE-sulfatase"/>
    <property type="match status" value="1"/>
</dbReference>
<feature type="domain" description="Sulfatase-modifying factor enzyme-like" evidence="2">
    <location>
        <begin position="100"/>
        <end position="291"/>
    </location>
</feature>
<sequence length="321" mass="34895" precursor="true">MKHSNFWSVVLFYFCAFALSSLPAAVADTFGSGANSFEIEFVTVGDPGNVADTTGDPNPAGAVSYTYRIGKFEIPEEAIRKANTLSADAGDPLGITLDSRGLQKPATSVSWFEAARFVNWLNTSTGNTPAYKFDTNGDFQLWNSGDAGYDPTNLFRNRQAKYFLPSADEWYKAAFYDPVSDQWFDFPNGSDTAPNPVSSGIDPNTAVYNQSGPADVMLAGGPSPFGIVGLAGNVFEWEESNFDLQSNNPLGIRGVRGSDWSVTTTFLDLSSSFRNHSLPNNEPTNVGFRVAQIPEPRTATLCFLIVLCMGIKLDACDRLYL</sequence>
<dbReference type="Proteomes" id="UP000323917">
    <property type="component" value="Chromosome"/>
</dbReference>
<dbReference type="InterPro" id="IPR005532">
    <property type="entry name" value="SUMF_dom"/>
</dbReference>
<organism evidence="3 4">
    <name type="scientific">Bythopirellula goksoeyrii</name>
    <dbReference type="NCBI Taxonomy" id="1400387"/>
    <lineage>
        <taxon>Bacteria</taxon>
        <taxon>Pseudomonadati</taxon>
        <taxon>Planctomycetota</taxon>
        <taxon>Planctomycetia</taxon>
        <taxon>Pirellulales</taxon>
        <taxon>Lacipirellulaceae</taxon>
        <taxon>Bythopirellula</taxon>
    </lineage>
</organism>
<proteinExistence type="predicted"/>
<dbReference type="InterPro" id="IPR051043">
    <property type="entry name" value="Sulfatase_Mod_Factor_Kinase"/>
</dbReference>
<dbReference type="GO" id="GO:0120147">
    <property type="term" value="F:formylglycine-generating oxidase activity"/>
    <property type="evidence" value="ECO:0007669"/>
    <property type="project" value="TreeGrafter"/>
</dbReference>
<accession>A0A5B9QBE9</accession>
<evidence type="ECO:0000313" key="3">
    <source>
        <dbReference type="EMBL" id="QEG34895.1"/>
    </source>
</evidence>
<gene>
    <name evidence="3" type="ORF">Pr1d_21830</name>
</gene>
<dbReference type="InterPro" id="IPR016187">
    <property type="entry name" value="CTDL_fold"/>
</dbReference>
<keyword evidence="4" id="KW-1185">Reference proteome</keyword>
<protein>
    <submittedName>
        <fullName evidence="3">Formylglycine-generating sulfatase enzyme</fullName>
    </submittedName>
</protein>
<reference evidence="3 4" key="1">
    <citation type="submission" date="2019-08" db="EMBL/GenBank/DDBJ databases">
        <title>Deep-cultivation of Planctomycetes and their phenomic and genomic characterization uncovers novel biology.</title>
        <authorList>
            <person name="Wiegand S."/>
            <person name="Jogler M."/>
            <person name="Boedeker C."/>
            <person name="Pinto D."/>
            <person name="Vollmers J."/>
            <person name="Rivas-Marin E."/>
            <person name="Kohn T."/>
            <person name="Peeters S.H."/>
            <person name="Heuer A."/>
            <person name="Rast P."/>
            <person name="Oberbeckmann S."/>
            <person name="Bunk B."/>
            <person name="Jeske O."/>
            <person name="Meyerdierks A."/>
            <person name="Storesund J.E."/>
            <person name="Kallscheuer N."/>
            <person name="Luecker S."/>
            <person name="Lage O.M."/>
            <person name="Pohl T."/>
            <person name="Merkel B.J."/>
            <person name="Hornburger P."/>
            <person name="Mueller R.-W."/>
            <person name="Bruemmer F."/>
            <person name="Labrenz M."/>
            <person name="Spormann A.M."/>
            <person name="Op den Camp H."/>
            <person name="Overmann J."/>
            <person name="Amann R."/>
            <person name="Jetten M.S.M."/>
            <person name="Mascher T."/>
            <person name="Medema M.H."/>
            <person name="Devos D.P."/>
            <person name="Kaster A.-K."/>
            <person name="Ovreas L."/>
            <person name="Rohde M."/>
            <person name="Galperin M.Y."/>
            <person name="Jogler C."/>
        </authorList>
    </citation>
    <scope>NUCLEOTIDE SEQUENCE [LARGE SCALE GENOMIC DNA]</scope>
    <source>
        <strain evidence="3 4">Pr1d</strain>
    </source>
</reference>
<evidence type="ECO:0000259" key="2">
    <source>
        <dbReference type="Pfam" id="PF03781"/>
    </source>
</evidence>
<dbReference type="PANTHER" id="PTHR23150:SF19">
    <property type="entry name" value="FORMYLGLYCINE-GENERATING ENZYME"/>
    <property type="match status" value="1"/>
</dbReference>
<keyword evidence="1" id="KW-0732">Signal</keyword>
<dbReference type="InterPro" id="IPR042095">
    <property type="entry name" value="SUMF_sf"/>
</dbReference>